<dbReference type="InterPro" id="IPR018060">
    <property type="entry name" value="HTH_AraC"/>
</dbReference>
<dbReference type="AlphaFoldDB" id="A0A1I1MS83"/>
<reference evidence="6" key="1">
    <citation type="submission" date="2016-10" db="EMBL/GenBank/DDBJ databases">
        <authorList>
            <person name="Varghese N."/>
            <person name="Submissions S."/>
        </authorList>
    </citation>
    <scope>NUCLEOTIDE SEQUENCE [LARGE SCALE GENOMIC DNA]</scope>
    <source>
        <strain evidence="6">DSM 24499</strain>
    </source>
</reference>
<evidence type="ECO:0000313" key="5">
    <source>
        <dbReference type="EMBL" id="SFC88304.1"/>
    </source>
</evidence>
<dbReference type="OrthoDB" id="662446at2"/>
<evidence type="ECO:0000313" key="6">
    <source>
        <dbReference type="Proteomes" id="UP000199438"/>
    </source>
</evidence>
<dbReference type="GO" id="GO:0043565">
    <property type="term" value="F:sequence-specific DNA binding"/>
    <property type="evidence" value="ECO:0007669"/>
    <property type="project" value="InterPro"/>
</dbReference>
<dbReference type="Pfam" id="PF12833">
    <property type="entry name" value="HTH_18"/>
    <property type="match status" value="1"/>
</dbReference>
<dbReference type="SUPFAM" id="SSF46689">
    <property type="entry name" value="Homeodomain-like"/>
    <property type="match status" value="1"/>
</dbReference>
<dbReference type="PANTHER" id="PTHR46796:SF13">
    <property type="entry name" value="HTH-TYPE TRANSCRIPTIONAL ACTIVATOR RHAS"/>
    <property type="match status" value="1"/>
</dbReference>
<dbReference type="InterPro" id="IPR046532">
    <property type="entry name" value="DUF6597"/>
</dbReference>
<evidence type="ECO:0000256" key="2">
    <source>
        <dbReference type="ARBA" id="ARBA00023125"/>
    </source>
</evidence>
<protein>
    <submittedName>
        <fullName evidence="5">Helix-turn-helix domain-containing protein</fullName>
    </submittedName>
</protein>
<feature type="domain" description="HTH araC/xylS-type" evidence="4">
    <location>
        <begin position="183"/>
        <end position="257"/>
    </location>
</feature>
<dbReference type="Pfam" id="PF20240">
    <property type="entry name" value="DUF6597"/>
    <property type="match status" value="1"/>
</dbReference>
<keyword evidence="1" id="KW-0805">Transcription regulation</keyword>
<dbReference type="EMBL" id="FOKV01000011">
    <property type="protein sequence ID" value="SFC88304.1"/>
    <property type="molecule type" value="Genomic_DNA"/>
</dbReference>
<dbReference type="InterPro" id="IPR050204">
    <property type="entry name" value="AraC_XylS_family_regulators"/>
</dbReference>
<sequence length="271" mass="31479">METLLFKPQNPLLKKHIQYFLFFRKNSNNPFGYKSFANTNICLALYQASTVFYNPKDSNRCTVLASSDEPTCRLYGAHQSAFEVEVHGSLDQVCVLFHPGSLKMFTREHIDTLFNEELLLSDIFKNTHHSFLNRLFDERDYATRVLLLESFFLRLFNGNTIDKKRLAEMLQAEQKYGGVQYSAGMSASTLYRRFLDHFGQGPKSYQKTIRFRKSLNVLAETSDFTQLALQLGYFDQSHFIRDFKSFTGLAPGIFKAKMNRVQNEFTWITNV</sequence>
<evidence type="ECO:0000256" key="1">
    <source>
        <dbReference type="ARBA" id="ARBA00023015"/>
    </source>
</evidence>
<dbReference type="Proteomes" id="UP000199438">
    <property type="component" value="Unassembled WGS sequence"/>
</dbReference>
<proteinExistence type="predicted"/>
<keyword evidence="6" id="KW-1185">Reference proteome</keyword>
<dbReference type="InterPro" id="IPR009057">
    <property type="entry name" value="Homeodomain-like_sf"/>
</dbReference>
<name>A0A1I1MS83_9FLAO</name>
<dbReference type="RefSeq" id="WP_092544812.1">
    <property type="nucleotide sequence ID" value="NZ_FOKV01000011.1"/>
</dbReference>
<keyword evidence="3" id="KW-0804">Transcription</keyword>
<evidence type="ECO:0000256" key="3">
    <source>
        <dbReference type="ARBA" id="ARBA00023163"/>
    </source>
</evidence>
<keyword evidence="2" id="KW-0238">DNA-binding</keyword>
<organism evidence="5 6">
    <name type="scientific">Zunongwangia mangrovi</name>
    <dbReference type="NCBI Taxonomy" id="1334022"/>
    <lineage>
        <taxon>Bacteria</taxon>
        <taxon>Pseudomonadati</taxon>
        <taxon>Bacteroidota</taxon>
        <taxon>Flavobacteriia</taxon>
        <taxon>Flavobacteriales</taxon>
        <taxon>Flavobacteriaceae</taxon>
        <taxon>Zunongwangia</taxon>
    </lineage>
</organism>
<dbReference type="GO" id="GO:0003700">
    <property type="term" value="F:DNA-binding transcription factor activity"/>
    <property type="evidence" value="ECO:0007669"/>
    <property type="project" value="InterPro"/>
</dbReference>
<evidence type="ECO:0000259" key="4">
    <source>
        <dbReference type="PROSITE" id="PS01124"/>
    </source>
</evidence>
<dbReference type="SMART" id="SM00342">
    <property type="entry name" value="HTH_ARAC"/>
    <property type="match status" value="1"/>
</dbReference>
<accession>A0A1I1MS83</accession>
<dbReference type="PANTHER" id="PTHR46796">
    <property type="entry name" value="HTH-TYPE TRANSCRIPTIONAL ACTIVATOR RHAS-RELATED"/>
    <property type="match status" value="1"/>
</dbReference>
<gene>
    <name evidence="5" type="ORF">SAMN04487907_11130</name>
</gene>
<dbReference type="STRING" id="1334022.SAMN04487907_11130"/>
<dbReference type="Gene3D" id="1.10.10.60">
    <property type="entry name" value="Homeodomain-like"/>
    <property type="match status" value="1"/>
</dbReference>
<dbReference type="PROSITE" id="PS01124">
    <property type="entry name" value="HTH_ARAC_FAMILY_2"/>
    <property type="match status" value="1"/>
</dbReference>